<dbReference type="Proteomes" id="UP000182045">
    <property type="component" value="Unassembled WGS sequence"/>
</dbReference>
<feature type="signal peptide" evidence="2">
    <location>
        <begin position="1"/>
        <end position="26"/>
    </location>
</feature>
<dbReference type="EMBL" id="LJSG01000013">
    <property type="protein sequence ID" value="KPP91580.1"/>
    <property type="molecule type" value="Genomic_DNA"/>
</dbReference>
<name>A0A0P7WL84_9RHOB</name>
<dbReference type="Proteomes" id="UP000050413">
    <property type="component" value="Unassembled WGS sequence"/>
</dbReference>
<evidence type="ECO:0000256" key="2">
    <source>
        <dbReference type="SAM" id="SignalP"/>
    </source>
</evidence>
<evidence type="ECO:0000313" key="5">
    <source>
        <dbReference type="Proteomes" id="UP000050413"/>
    </source>
</evidence>
<evidence type="ECO:0000313" key="3">
    <source>
        <dbReference type="EMBL" id="CUX82880.1"/>
    </source>
</evidence>
<feature type="compositionally biased region" description="Low complexity" evidence="1">
    <location>
        <begin position="251"/>
        <end position="273"/>
    </location>
</feature>
<gene>
    <name evidence="3" type="ORF">Ga0058931_2640</name>
    <name evidence="4" type="ORF">HLUCCA05_00290</name>
</gene>
<dbReference type="InterPro" id="IPR011990">
    <property type="entry name" value="TPR-like_helical_dom_sf"/>
</dbReference>
<evidence type="ECO:0000313" key="4">
    <source>
        <dbReference type="EMBL" id="KPP91580.1"/>
    </source>
</evidence>
<protein>
    <recommendedName>
        <fullName evidence="7">Tetratricopeptide repeat protein</fullName>
    </recommendedName>
</protein>
<feature type="chain" id="PRO_5011757713" description="Tetratricopeptide repeat protein" evidence="2">
    <location>
        <begin position="27"/>
        <end position="464"/>
    </location>
</feature>
<dbReference type="EMBL" id="FBYC01000004">
    <property type="protein sequence ID" value="CUX82880.1"/>
    <property type="molecule type" value="Genomic_DNA"/>
</dbReference>
<dbReference type="OrthoDB" id="7324591at2"/>
<proteinExistence type="predicted"/>
<evidence type="ECO:0008006" key="7">
    <source>
        <dbReference type="Google" id="ProtNLM"/>
    </source>
</evidence>
<evidence type="ECO:0000313" key="6">
    <source>
        <dbReference type="Proteomes" id="UP000182045"/>
    </source>
</evidence>
<dbReference type="STRING" id="1666912.Ga0058931_2640"/>
<dbReference type="RefSeq" id="WP_072246727.1">
    <property type="nucleotide sequence ID" value="NZ_FBYC01000004.1"/>
</dbReference>
<reference evidence="3 6" key="2">
    <citation type="submission" date="2016-01" db="EMBL/GenBank/DDBJ databases">
        <authorList>
            <person name="Varghese N."/>
        </authorList>
    </citation>
    <scope>NUCLEOTIDE SEQUENCE [LARGE SCALE GENOMIC DNA]</scope>
    <source>
        <strain evidence="3 6">HL-91</strain>
    </source>
</reference>
<organism evidence="4 5">
    <name type="scientific">Roseibaca calidilacus</name>
    <dbReference type="NCBI Taxonomy" id="1666912"/>
    <lineage>
        <taxon>Bacteria</taxon>
        <taxon>Pseudomonadati</taxon>
        <taxon>Pseudomonadota</taxon>
        <taxon>Alphaproteobacteria</taxon>
        <taxon>Rhodobacterales</taxon>
        <taxon>Paracoccaceae</taxon>
        <taxon>Roseinatronobacter</taxon>
    </lineage>
</organism>
<keyword evidence="2" id="KW-0732">Signal</keyword>
<dbReference type="PROSITE" id="PS51257">
    <property type="entry name" value="PROKAR_LIPOPROTEIN"/>
    <property type="match status" value="1"/>
</dbReference>
<dbReference type="Gene3D" id="1.25.40.10">
    <property type="entry name" value="Tetratricopeptide repeat domain"/>
    <property type="match status" value="1"/>
</dbReference>
<accession>A0A0P7WL84</accession>
<feature type="region of interest" description="Disordered" evidence="1">
    <location>
        <begin position="237"/>
        <end position="277"/>
    </location>
</feature>
<reference evidence="4 5" key="1">
    <citation type="submission" date="2015-09" db="EMBL/GenBank/DDBJ databases">
        <title>Identification and resolution of microdiversity through metagenomic sequencing of parallel consortia.</title>
        <authorList>
            <person name="Nelson W.C."/>
            <person name="Romine M.F."/>
            <person name="Lindemann S.R."/>
        </authorList>
    </citation>
    <scope>NUCLEOTIDE SEQUENCE [LARGE SCALE GENOMIC DNA]</scope>
    <source>
        <strain evidence="4">HL-91</strain>
    </source>
</reference>
<dbReference type="AlphaFoldDB" id="A0A0P7WL84"/>
<keyword evidence="6" id="KW-1185">Reference proteome</keyword>
<sequence length="464" mass="50631">MTRSHIRHPALIAVVLACLAGGAAHAQTASYDDLRALRYYLQQGDENATRAELRRLRAAHPDWRPPSDMNELLAPRAAAATVDEGAIWRLIERRDYAAARREIDTSRQSVPGWTPPADLLRVLETNEAQDAFTSATAARNATDAIAIARRSPQIMSCERINNAWLLSDMYVLAGQDAAAVTTYRNTVQSCTGYSQMEPTLEKASAVASRSELSSMFDVARDANKAETQRLNTLEKRLLGGGAPTPRPAAAPAPRAQAVAAAPRPAPESATPSRLPVSGDGRVAEVRALKEREQYARCIAASQNPRSLDVLYERSWCLYSHDRPTESLVGFQAAASAGDAIGPNVGRDAHYGLALSYLSMNMTEQGAQTATRARLTDTQRAEVESIVLDQRGVKAYRNGDYRQSIAYFNALEKLKGGLRRDLSILRAYAFLNAGERVQAKSEFERLHTQLATAETRQGLNAVLGN</sequence>
<dbReference type="SUPFAM" id="SSF48452">
    <property type="entry name" value="TPR-like"/>
    <property type="match status" value="1"/>
</dbReference>
<comment type="caution">
    <text evidence="4">The sequence shown here is derived from an EMBL/GenBank/DDBJ whole genome shotgun (WGS) entry which is preliminary data.</text>
</comment>
<evidence type="ECO:0000256" key="1">
    <source>
        <dbReference type="SAM" id="MobiDB-lite"/>
    </source>
</evidence>